<dbReference type="EMBL" id="JAUSWP010000001">
    <property type="protein sequence ID" value="MDQ0567600.1"/>
    <property type="molecule type" value="Genomic_DNA"/>
</dbReference>
<dbReference type="PANTHER" id="PTHR42929">
    <property type="entry name" value="INNER MEMBRANE ABC TRANSPORTER PERMEASE PROTEIN YDCU-RELATED-RELATED"/>
    <property type="match status" value="1"/>
</dbReference>
<dbReference type="RefSeq" id="WP_042733531.1">
    <property type="nucleotide sequence ID" value="NZ_JAUSWP010000001.1"/>
</dbReference>
<accession>A0ABU0NDW2</accession>
<keyword evidence="11" id="KW-1185">Reference proteome</keyword>
<dbReference type="NCBIfam" id="NF043074">
    <property type="entry name" value="MMSYN1_0196"/>
    <property type="match status" value="1"/>
</dbReference>
<feature type="domain" description="ABC transmembrane type-1" evidence="9">
    <location>
        <begin position="118"/>
        <end position="310"/>
    </location>
</feature>
<evidence type="ECO:0000256" key="2">
    <source>
        <dbReference type="ARBA" id="ARBA00007069"/>
    </source>
</evidence>
<dbReference type="PROSITE" id="PS50928">
    <property type="entry name" value="ABC_TM1"/>
    <property type="match status" value="1"/>
</dbReference>
<feature type="transmembrane region" description="Helical" evidence="8">
    <location>
        <begin position="246"/>
        <end position="267"/>
    </location>
</feature>
<proteinExistence type="inferred from homology"/>
<evidence type="ECO:0000256" key="3">
    <source>
        <dbReference type="ARBA" id="ARBA00022448"/>
    </source>
</evidence>
<evidence type="ECO:0000256" key="5">
    <source>
        <dbReference type="ARBA" id="ARBA00022692"/>
    </source>
</evidence>
<feature type="transmembrane region" description="Helical" evidence="8">
    <location>
        <begin position="155"/>
        <end position="178"/>
    </location>
</feature>
<keyword evidence="4" id="KW-1003">Cell membrane</keyword>
<dbReference type="InterPro" id="IPR000515">
    <property type="entry name" value="MetI-like"/>
</dbReference>
<feature type="transmembrane region" description="Helical" evidence="8">
    <location>
        <begin position="289"/>
        <end position="313"/>
    </location>
</feature>
<dbReference type="PANTHER" id="PTHR42929:SF1">
    <property type="entry name" value="INNER MEMBRANE ABC TRANSPORTER PERMEASE PROTEIN YDCU-RELATED"/>
    <property type="match status" value="1"/>
</dbReference>
<comment type="similarity">
    <text evidence="2">Belongs to the binding-protein-dependent transport system permease family. CysTW subfamily.</text>
</comment>
<evidence type="ECO:0000313" key="11">
    <source>
        <dbReference type="Proteomes" id="UP001236620"/>
    </source>
</evidence>
<gene>
    <name evidence="10" type="ORF">J2Z63_000221</name>
</gene>
<dbReference type="Gene3D" id="1.10.3720.10">
    <property type="entry name" value="MetI-like"/>
    <property type="match status" value="1"/>
</dbReference>
<evidence type="ECO:0000256" key="4">
    <source>
        <dbReference type="ARBA" id="ARBA00022475"/>
    </source>
</evidence>
<dbReference type="InterPro" id="IPR050024">
    <property type="entry name" value="MMSYN1_0196-like"/>
</dbReference>
<sequence length="331" mass="37274">MKEKNIKDVQVNLNGFNQEELEEAIDDQKEQIKRENFRLKIKEINNRLSQTKMFNFAKGKVWPILLPFFVVMSFLVVLPLILIVIYAVVQPADGIKLFRISIEKFITLFTDNDLMISLLLSIAYAFAAGLMCVLMGYPIALIMSKMRSKILARNMWVIVTMPMWISMLLKVLGLRSLFYLFAASSIGTPIAMVIGMTYMFLPFAIAPIYDSLESRPRDLEDAAQDLGCSPFKTFWTITLRSSMPGVLTGFSLVLVQAATSLIVVHYMGDGKINLIAQAIESYFFQGSDFGFGAAISVVLAIMVFAIIIIMKLLSNKFEVRGGKKNEKILKK</sequence>
<dbReference type="Pfam" id="PF00528">
    <property type="entry name" value="BPD_transp_1"/>
    <property type="match status" value="1"/>
</dbReference>
<dbReference type="SUPFAM" id="SSF161098">
    <property type="entry name" value="MetI-like"/>
    <property type="match status" value="1"/>
</dbReference>
<name>A0ABU0NDW2_9MOLU</name>
<comment type="caution">
    <text evidence="10">The sequence shown here is derived from an EMBL/GenBank/DDBJ whole genome shotgun (WGS) entry which is preliminary data.</text>
</comment>
<dbReference type="CDD" id="cd06261">
    <property type="entry name" value="TM_PBP2"/>
    <property type="match status" value="1"/>
</dbReference>
<evidence type="ECO:0000256" key="7">
    <source>
        <dbReference type="ARBA" id="ARBA00023136"/>
    </source>
</evidence>
<comment type="subcellular location">
    <subcellularLocation>
        <location evidence="1 8">Cell membrane</location>
        <topology evidence="1 8">Multi-pass membrane protein</topology>
    </subcellularLocation>
</comment>
<reference evidence="10" key="1">
    <citation type="submission" date="2023-07" db="EMBL/GenBank/DDBJ databases">
        <title>Genomic Encyclopedia of Type Strains, Phase IV (KMG-IV): sequencing the most valuable type-strain genomes for metagenomic binning, comparative biology and taxonomic classification.</title>
        <authorList>
            <person name="Goeker M."/>
        </authorList>
    </citation>
    <scope>NUCLEOTIDE SEQUENCE [LARGE SCALE GENOMIC DNA]</scope>
    <source>
        <strain evidence="10">DSM 22019</strain>
    </source>
</reference>
<keyword evidence="7 8" id="KW-0472">Membrane</keyword>
<evidence type="ECO:0000256" key="1">
    <source>
        <dbReference type="ARBA" id="ARBA00004651"/>
    </source>
</evidence>
<dbReference type="Proteomes" id="UP001236620">
    <property type="component" value="Unassembled WGS sequence"/>
</dbReference>
<protein>
    <submittedName>
        <fullName evidence="10">Spermidine/putrescine transport system permease protein</fullName>
    </submittedName>
</protein>
<keyword evidence="6 8" id="KW-1133">Transmembrane helix</keyword>
<evidence type="ECO:0000313" key="10">
    <source>
        <dbReference type="EMBL" id="MDQ0567600.1"/>
    </source>
</evidence>
<evidence type="ECO:0000256" key="8">
    <source>
        <dbReference type="RuleBase" id="RU363032"/>
    </source>
</evidence>
<keyword evidence="3 8" id="KW-0813">Transport</keyword>
<keyword evidence="5 8" id="KW-0812">Transmembrane</keyword>
<organism evidence="10 11">
    <name type="scientific">Mycoplasma yeatsii</name>
    <dbReference type="NCBI Taxonomy" id="51365"/>
    <lineage>
        <taxon>Bacteria</taxon>
        <taxon>Bacillati</taxon>
        <taxon>Mycoplasmatota</taxon>
        <taxon>Mollicutes</taxon>
        <taxon>Mycoplasmataceae</taxon>
        <taxon>Mycoplasma</taxon>
    </lineage>
</organism>
<evidence type="ECO:0000259" key="9">
    <source>
        <dbReference type="PROSITE" id="PS50928"/>
    </source>
</evidence>
<feature type="transmembrane region" description="Helical" evidence="8">
    <location>
        <begin position="61"/>
        <end position="89"/>
    </location>
</feature>
<dbReference type="InterPro" id="IPR035906">
    <property type="entry name" value="MetI-like_sf"/>
</dbReference>
<evidence type="ECO:0000256" key="6">
    <source>
        <dbReference type="ARBA" id="ARBA00022989"/>
    </source>
</evidence>
<feature type="transmembrane region" description="Helical" evidence="8">
    <location>
        <begin position="190"/>
        <end position="209"/>
    </location>
</feature>
<feature type="transmembrane region" description="Helical" evidence="8">
    <location>
        <begin position="114"/>
        <end position="143"/>
    </location>
</feature>